<dbReference type="RefSeq" id="WP_310409376.1">
    <property type="nucleotide sequence ID" value="NZ_JAVDYC010000001.1"/>
</dbReference>
<evidence type="ECO:0000313" key="4">
    <source>
        <dbReference type="EMBL" id="MDR7320743.1"/>
    </source>
</evidence>
<dbReference type="Pfam" id="PF24681">
    <property type="entry name" value="Kelch_KLHDC2_KLHL20_DRC7"/>
    <property type="match status" value="1"/>
</dbReference>
<dbReference type="Proteomes" id="UP001183629">
    <property type="component" value="Unassembled WGS sequence"/>
</dbReference>
<sequence>MSFRPTRRRVLSAALVTTTAATLGAGTPASGRERWQTRAPMALERQELYPESWNGRVYVAGGLLNPNTGASAHFDAYDPAADRWVQLATLPDARHHIGLAAAGGRIYGVGGFSGGFPRWQAQADTYVYSPAEDAWSAGPALPAPRAEFVIESVGDRVHVIGGRVRATPDASSFTTHVDSTVHEMLDPSTGRWTTLPPAPTARNSAASAVIDGRIYVIGGRRFSLGPDGTPIQRNLATVEVFDPRTNRWETRAPMPGARGGLAAAAHDGHLYAFGGERQGPEPAVYDDVWRYDPRRDRWTPAGRLPTPRHGLGAAAVGDTVYTFGGGTRAGGNFASDVTEALLLG</sequence>
<name>A0AAE4CS37_9ACTN</name>
<dbReference type="InterPro" id="IPR006652">
    <property type="entry name" value="Kelch_1"/>
</dbReference>
<organism evidence="4 5">
    <name type="scientific">Catenuloplanes niger</name>
    <dbReference type="NCBI Taxonomy" id="587534"/>
    <lineage>
        <taxon>Bacteria</taxon>
        <taxon>Bacillati</taxon>
        <taxon>Actinomycetota</taxon>
        <taxon>Actinomycetes</taxon>
        <taxon>Micromonosporales</taxon>
        <taxon>Micromonosporaceae</taxon>
        <taxon>Catenuloplanes</taxon>
    </lineage>
</organism>
<dbReference type="PANTHER" id="PTHR45632">
    <property type="entry name" value="LD33804P"/>
    <property type="match status" value="1"/>
</dbReference>
<evidence type="ECO:0000256" key="2">
    <source>
        <dbReference type="ARBA" id="ARBA00022737"/>
    </source>
</evidence>
<dbReference type="InterPro" id="IPR006311">
    <property type="entry name" value="TAT_signal"/>
</dbReference>
<dbReference type="PROSITE" id="PS51318">
    <property type="entry name" value="TAT"/>
    <property type="match status" value="1"/>
</dbReference>
<keyword evidence="5" id="KW-1185">Reference proteome</keyword>
<accession>A0AAE4CS37</accession>
<dbReference type="InterPro" id="IPR011043">
    <property type="entry name" value="Gal_Oxase/kelch_b-propeller"/>
</dbReference>
<keyword evidence="2" id="KW-0677">Repeat</keyword>
<proteinExistence type="predicted"/>
<protein>
    <submittedName>
        <fullName evidence="4">N-acetylneuraminic acid mutarotase</fullName>
    </submittedName>
</protein>
<keyword evidence="3" id="KW-0732">Signal</keyword>
<keyword evidence="1" id="KW-0880">Kelch repeat</keyword>
<reference evidence="4 5" key="1">
    <citation type="submission" date="2023-07" db="EMBL/GenBank/DDBJ databases">
        <title>Sequencing the genomes of 1000 actinobacteria strains.</title>
        <authorList>
            <person name="Klenk H.-P."/>
        </authorList>
    </citation>
    <scope>NUCLEOTIDE SEQUENCE [LARGE SCALE GENOMIC DNA]</scope>
    <source>
        <strain evidence="4 5">DSM 44711</strain>
    </source>
</reference>
<dbReference type="PANTHER" id="PTHR45632:SF3">
    <property type="entry name" value="KELCH-LIKE PROTEIN 32"/>
    <property type="match status" value="1"/>
</dbReference>
<gene>
    <name evidence="4" type="ORF">J2S44_000993</name>
</gene>
<evidence type="ECO:0000256" key="3">
    <source>
        <dbReference type="SAM" id="SignalP"/>
    </source>
</evidence>
<dbReference type="SUPFAM" id="SSF50965">
    <property type="entry name" value="Galactose oxidase, central domain"/>
    <property type="match status" value="1"/>
</dbReference>
<dbReference type="Gene3D" id="2.120.10.80">
    <property type="entry name" value="Kelch-type beta propeller"/>
    <property type="match status" value="2"/>
</dbReference>
<feature type="signal peptide" evidence="3">
    <location>
        <begin position="1"/>
        <end position="25"/>
    </location>
</feature>
<evidence type="ECO:0000313" key="5">
    <source>
        <dbReference type="Proteomes" id="UP001183629"/>
    </source>
</evidence>
<dbReference type="AlphaFoldDB" id="A0AAE4CS37"/>
<comment type="caution">
    <text evidence="4">The sequence shown here is derived from an EMBL/GenBank/DDBJ whole genome shotgun (WGS) entry which is preliminary data.</text>
</comment>
<evidence type="ECO:0000256" key="1">
    <source>
        <dbReference type="ARBA" id="ARBA00022441"/>
    </source>
</evidence>
<feature type="chain" id="PRO_5041908910" evidence="3">
    <location>
        <begin position="26"/>
        <end position="344"/>
    </location>
</feature>
<dbReference type="Pfam" id="PF01344">
    <property type="entry name" value="Kelch_1"/>
    <property type="match status" value="2"/>
</dbReference>
<dbReference type="EMBL" id="JAVDYC010000001">
    <property type="protein sequence ID" value="MDR7320743.1"/>
    <property type="molecule type" value="Genomic_DNA"/>
</dbReference>
<dbReference type="InterPro" id="IPR015915">
    <property type="entry name" value="Kelch-typ_b-propeller"/>
</dbReference>
<dbReference type="SMART" id="SM00612">
    <property type="entry name" value="Kelch"/>
    <property type="match status" value="5"/>
</dbReference>